<dbReference type="InterPro" id="IPR005872">
    <property type="entry name" value="SUI1_arc_bac"/>
</dbReference>
<evidence type="ECO:0000256" key="2">
    <source>
        <dbReference type="ARBA" id="ARBA00022845"/>
    </source>
</evidence>
<name>A0ABW5B710_9BACT</name>
<reference evidence="6" key="1">
    <citation type="journal article" date="2019" name="Int. J. Syst. Evol. Microbiol.">
        <title>The Global Catalogue of Microorganisms (GCM) 10K type strain sequencing project: providing services to taxonomists for standard genome sequencing and annotation.</title>
        <authorList>
            <consortium name="The Broad Institute Genomics Platform"/>
            <consortium name="The Broad Institute Genome Sequencing Center for Infectious Disease"/>
            <person name="Wu L."/>
            <person name="Ma J."/>
        </authorList>
    </citation>
    <scope>NUCLEOTIDE SEQUENCE [LARGE SCALE GENOMIC DNA]</scope>
    <source>
        <strain evidence="6">KCTC 19812</strain>
    </source>
</reference>
<evidence type="ECO:0000256" key="3">
    <source>
        <dbReference type="ARBA" id="ARBA00022917"/>
    </source>
</evidence>
<keyword evidence="3" id="KW-0648">Protein biosynthesis</keyword>
<gene>
    <name evidence="5" type="ORF">ACFSKV_04095</name>
</gene>
<feature type="domain" description="SUI1" evidence="4">
    <location>
        <begin position="44"/>
        <end position="110"/>
    </location>
</feature>
<dbReference type="Proteomes" id="UP001597414">
    <property type="component" value="Unassembled WGS sequence"/>
</dbReference>
<dbReference type="SUPFAM" id="SSF55159">
    <property type="entry name" value="eIF1-like"/>
    <property type="match status" value="1"/>
</dbReference>
<proteinExistence type="inferred from homology"/>
<dbReference type="InterPro" id="IPR036877">
    <property type="entry name" value="SUI1_dom_sf"/>
</dbReference>
<keyword evidence="5" id="KW-0396">Initiation factor</keyword>
<dbReference type="PANTHER" id="PTHR12789">
    <property type="entry name" value="DENSITY-REGULATED PROTEIN HOMOLOG"/>
    <property type="match status" value="1"/>
</dbReference>
<evidence type="ECO:0000313" key="5">
    <source>
        <dbReference type="EMBL" id="MFD2200733.1"/>
    </source>
</evidence>
<accession>A0ABW5B710</accession>
<evidence type="ECO:0000256" key="1">
    <source>
        <dbReference type="ARBA" id="ARBA00005422"/>
    </source>
</evidence>
<dbReference type="InterPro" id="IPR050318">
    <property type="entry name" value="DENR/SUI1_TIF"/>
</dbReference>
<dbReference type="Gene3D" id="3.30.780.10">
    <property type="entry name" value="SUI1-like domain"/>
    <property type="match status" value="1"/>
</dbReference>
<sequence>MGKKKNNDWKKRDGVVYSTSQDFDYHTEEDFEILTLPPQQQNLKVLLDKKSRGGKQVTLIEGFIGTEDDLKELGKFLKNKCGVGGSAKDGEILVQGDHRDKIVQILTQEGYKAKKSGG</sequence>
<dbReference type="PANTHER" id="PTHR12789:SF0">
    <property type="entry name" value="DENSITY-REGULATED PROTEIN"/>
    <property type="match status" value="1"/>
</dbReference>
<dbReference type="PROSITE" id="PS50296">
    <property type="entry name" value="SUI1"/>
    <property type="match status" value="1"/>
</dbReference>
<dbReference type="Pfam" id="PF01253">
    <property type="entry name" value="SUI1"/>
    <property type="match status" value="1"/>
</dbReference>
<dbReference type="GO" id="GO:0003743">
    <property type="term" value="F:translation initiation factor activity"/>
    <property type="evidence" value="ECO:0007669"/>
    <property type="project" value="UniProtKB-KW"/>
</dbReference>
<dbReference type="RefSeq" id="WP_380800585.1">
    <property type="nucleotide sequence ID" value="NZ_JBHUIV010000010.1"/>
</dbReference>
<dbReference type="InterPro" id="IPR001950">
    <property type="entry name" value="SUI1"/>
</dbReference>
<dbReference type="EMBL" id="JBHUIV010000010">
    <property type="protein sequence ID" value="MFD2200733.1"/>
    <property type="molecule type" value="Genomic_DNA"/>
</dbReference>
<evidence type="ECO:0000259" key="4">
    <source>
        <dbReference type="PROSITE" id="PS50296"/>
    </source>
</evidence>
<dbReference type="CDD" id="cd11567">
    <property type="entry name" value="YciH_like"/>
    <property type="match status" value="1"/>
</dbReference>
<evidence type="ECO:0000313" key="6">
    <source>
        <dbReference type="Proteomes" id="UP001597414"/>
    </source>
</evidence>
<organism evidence="5 6">
    <name type="scientific">Shivajiella indica</name>
    <dbReference type="NCBI Taxonomy" id="872115"/>
    <lineage>
        <taxon>Bacteria</taxon>
        <taxon>Pseudomonadati</taxon>
        <taxon>Bacteroidota</taxon>
        <taxon>Cytophagia</taxon>
        <taxon>Cytophagales</taxon>
        <taxon>Cyclobacteriaceae</taxon>
        <taxon>Shivajiella</taxon>
    </lineage>
</organism>
<comment type="caution">
    <text evidence="5">The sequence shown here is derived from an EMBL/GenBank/DDBJ whole genome shotgun (WGS) entry which is preliminary data.</text>
</comment>
<keyword evidence="6" id="KW-1185">Reference proteome</keyword>
<dbReference type="PIRSF" id="PIRSF037511">
    <property type="entry name" value="Transl_init_SUI1_pro"/>
    <property type="match status" value="1"/>
</dbReference>
<keyword evidence="2" id="KW-0810">Translation regulation</keyword>
<protein>
    <submittedName>
        <fullName evidence="5">Translation initiation factor</fullName>
    </submittedName>
</protein>
<comment type="similarity">
    <text evidence="1">Belongs to the SUI1 family.</text>
</comment>